<accession>A0ABV5ZK12</accession>
<evidence type="ECO:0000313" key="4">
    <source>
        <dbReference type="Proteomes" id="UP001589688"/>
    </source>
</evidence>
<dbReference type="InterPro" id="IPR028028">
    <property type="entry name" value="DUF4450"/>
</dbReference>
<gene>
    <name evidence="3" type="ORF">ACFFK8_07570</name>
</gene>
<organism evidence="3 4">
    <name type="scientific">Hallella seregens ATCC 51272</name>
    <dbReference type="NCBI Taxonomy" id="1336250"/>
    <lineage>
        <taxon>Bacteria</taxon>
        <taxon>Pseudomonadati</taxon>
        <taxon>Bacteroidota</taxon>
        <taxon>Bacteroidia</taxon>
        <taxon>Bacteroidales</taxon>
        <taxon>Prevotellaceae</taxon>
        <taxon>Hallella</taxon>
    </lineage>
</organism>
<dbReference type="Gene3D" id="1.50.10.10">
    <property type="match status" value="1"/>
</dbReference>
<evidence type="ECO:0000256" key="1">
    <source>
        <dbReference type="SAM" id="SignalP"/>
    </source>
</evidence>
<dbReference type="Pfam" id="PF17389">
    <property type="entry name" value="Bac_rhamnosid6H"/>
    <property type="match status" value="1"/>
</dbReference>
<protein>
    <submittedName>
        <fullName evidence="3">DUF4450 domain-containing protein</fullName>
    </submittedName>
</protein>
<dbReference type="InterPro" id="IPR012341">
    <property type="entry name" value="6hp_glycosidase-like_sf"/>
</dbReference>
<name>A0ABV5ZK12_9BACT</name>
<comment type="caution">
    <text evidence="3">The sequence shown here is derived from an EMBL/GenBank/DDBJ whole genome shotgun (WGS) entry which is preliminary data.</text>
</comment>
<dbReference type="SUPFAM" id="SSF48208">
    <property type="entry name" value="Six-hairpin glycosidases"/>
    <property type="match status" value="1"/>
</dbReference>
<dbReference type="Pfam" id="PF14614">
    <property type="entry name" value="DUF4450"/>
    <property type="match status" value="1"/>
</dbReference>
<dbReference type="Proteomes" id="UP001589688">
    <property type="component" value="Unassembled WGS sequence"/>
</dbReference>
<keyword evidence="4" id="KW-1185">Reference proteome</keyword>
<dbReference type="EMBL" id="JBHLZF010000002">
    <property type="protein sequence ID" value="MFB9897660.1"/>
    <property type="molecule type" value="Genomic_DNA"/>
</dbReference>
<feature type="chain" id="PRO_5047498919" evidence="1">
    <location>
        <begin position="25"/>
        <end position="996"/>
    </location>
</feature>
<dbReference type="InterPro" id="IPR008928">
    <property type="entry name" value="6-hairpin_glycosidase_sf"/>
</dbReference>
<sequence length="996" mass="110459">MKRNNLLFLAHLVCMFISGVPARAQGTAAVARPTSYLPSGLDIVCINGRQRYTRALYGGPTVFRLETSDRPVFATYYNKGGHRHIDFALRVGTAKLPLDSTAWCEARYQGGRRTYRLRDPQWGGGELHVTALADADREGAVWQLWATGFAAPVTVEARLSATRVQKFRRAGDIGGFDRDDAFEAAPPVLQTVSLAPSADQPAYVALDTTALTVTDQPALARRYDRAERHRQALASRVVVSTPDVWLNPVGGILTTAADGAWDGQTWLHGAVGWRSQLPGWRGAYAGDFLGWSERQQSHFEAYARSQVTGVPAVLPHLPDTANRLARGAYRWGTPMYSDGYICRTPENNHQFHHYDMNLVYIDELLWHFQFDADTAMMRRFWPVIRRHLDWEKRTWDPDGDHLYDAYCCIWASDALQYNSGAVTHASAYNYRANRLAARIAELVGEDPEPYRHEAQAILQAMNSRLWMEPQGHWAEFQDMMGHRLVHPDAALWTIYTAVDSRACTPGQAWRAMQYVDRHIPHIPFTYQGQPYATLSTSDWGPYEWSLNNVAMAEVMHTALAYYEAGRPETATRLLRSNIVDFMYAGKSPGNLGQLSALDRNTGEGYRDFADVTGICSRAVVGGLFGITPQALDGQCVIRPGFPAEWDSAAIHTPYLDYRFERRDGHDIYTMSQRFARPLQMVIRQNLGGGRCRDVAGTTDSVQTITLTSVPADSLHEPSDTWPQPLPEASGTAFCVDSAAQFAPVRLTRYFNANVTDIFRNSYLSPRSPYTTLALPTQGIGDWCSTLRMADIDDSGLRTLAGPQGRVMLAGVPFATPAQGRNIIFASLWDNYPDSVTVPLHGHANQVLLLMVGSTNPMQYAMVQGIVRVGYTDGTADTLVLRSPDNWCPIEQDFDDDGLAFRLPKPRPLRLSLQTGRVSRTLAISQIKESAQPGDTTGIRHSSADLPSGKKPVLDIPGGAAQLLSLPLNARKKLRSLTVTAVANDVVLGLMALTLQR</sequence>
<dbReference type="RefSeq" id="WP_027952337.1">
    <property type="nucleotide sequence ID" value="NZ_JADU01000016.1"/>
</dbReference>
<keyword evidence="1" id="KW-0732">Signal</keyword>
<evidence type="ECO:0000313" key="3">
    <source>
        <dbReference type="EMBL" id="MFB9897660.1"/>
    </source>
</evidence>
<feature type="signal peptide" evidence="1">
    <location>
        <begin position="1"/>
        <end position="24"/>
    </location>
</feature>
<feature type="domain" description="Alpha-L-rhamnosidase six-hairpin glycosidase" evidence="2">
    <location>
        <begin position="368"/>
        <end position="473"/>
    </location>
</feature>
<dbReference type="InterPro" id="IPR035396">
    <property type="entry name" value="Bac_rhamnosid6H"/>
</dbReference>
<proteinExistence type="predicted"/>
<reference evidence="3 4" key="1">
    <citation type="submission" date="2024-09" db="EMBL/GenBank/DDBJ databases">
        <authorList>
            <person name="Sun Q."/>
            <person name="Mori K."/>
        </authorList>
    </citation>
    <scope>NUCLEOTIDE SEQUENCE [LARGE SCALE GENOMIC DNA]</scope>
    <source>
        <strain evidence="3 4">ATCC 51272</strain>
    </source>
</reference>
<evidence type="ECO:0000259" key="2">
    <source>
        <dbReference type="Pfam" id="PF17389"/>
    </source>
</evidence>